<feature type="compositionally biased region" description="Basic and acidic residues" evidence="1">
    <location>
        <begin position="1"/>
        <end position="16"/>
    </location>
</feature>
<feature type="compositionally biased region" description="Polar residues" evidence="1">
    <location>
        <begin position="305"/>
        <end position="317"/>
    </location>
</feature>
<dbReference type="Proteomes" id="UP000800035">
    <property type="component" value="Unassembled WGS sequence"/>
</dbReference>
<dbReference type="EMBL" id="ML976997">
    <property type="protein sequence ID" value="KAF1954753.1"/>
    <property type="molecule type" value="Genomic_DNA"/>
</dbReference>
<organism evidence="2 3">
    <name type="scientific">Byssothecium circinans</name>
    <dbReference type="NCBI Taxonomy" id="147558"/>
    <lineage>
        <taxon>Eukaryota</taxon>
        <taxon>Fungi</taxon>
        <taxon>Dikarya</taxon>
        <taxon>Ascomycota</taxon>
        <taxon>Pezizomycotina</taxon>
        <taxon>Dothideomycetes</taxon>
        <taxon>Pleosporomycetidae</taxon>
        <taxon>Pleosporales</taxon>
        <taxon>Massarineae</taxon>
        <taxon>Massarinaceae</taxon>
        <taxon>Byssothecium</taxon>
    </lineage>
</organism>
<evidence type="ECO:0000313" key="3">
    <source>
        <dbReference type="Proteomes" id="UP000800035"/>
    </source>
</evidence>
<gene>
    <name evidence="2" type="ORF">CC80DRAFT_416599</name>
</gene>
<accession>A0A6A5TPB8</accession>
<feature type="region of interest" description="Disordered" evidence="1">
    <location>
        <begin position="1"/>
        <end position="370"/>
    </location>
</feature>
<name>A0A6A5TPB8_9PLEO</name>
<reference evidence="2" key="1">
    <citation type="journal article" date="2020" name="Stud. Mycol.">
        <title>101 Dothideomycetes genomes: a test case for predicting lifestyles and emergence of pathogens.</title>
        <authorList>
            <person name="Haridas S."/>
            <person name="Albert R."/>
            <person name="Binder M."/>
            <person name="Bloem J."/>
            <person name="Labutti K."/>
            <person name="Salamov A."/>
            <person name="Andreopoulos B."/>
            <person name="Baker S."/>
            <person name="Barry K."/>
            <person name="Bills G."/>
            <person name="Bluhm B."/>
            <person name="Cannon C."/>
            <person name="Castanera R."/>
            <person name="Culley D."/>
            <person name="Daum C."/>
            <person name="Ezra D."/>
            <person name="Gonzalez J."/>
            <person name="Henrissat B."/>
            <person name="Kuo A."/>
            <person name="Liang C."/>
            <person name="Lipzen A."/>
            <person name="Lutzoni F."/>
            <person name="Magnuson J."/>
            <person name="Mondo S."/>
            <person name="Nolan M."/>
            <person name="Ohm R."/>
            <person name="Pangilinan J."/>
            <person name="Park H.-J."/>
            <person name="Ramirez L."/>
            <person name="Alfaro M."/>
            <person name="Sun H."/>
            <person name="Tritt A."/>
            <person name="Yoshinaga Y."/>
            <person name="Zwiers L.-H."/>
            <person name="Turgeon B."/>
            <person name="Goodwin S."/>
            <person name="Spatafora J."/>
            <person name="Crous P."/>
            <person name="Grigoriev I."/>
        </authorList>
    </citation>
    <scope>NUCLEOTIDE SEQUENCE</scope>
    <source>
        <strain evidence="2">CBS 675.92</strain>
    </source>
</reference>
<keyword evidence="3" id="KW-1185">Reference proteome</keyword>
<dbReference type="OrthoDB" id="3357271at2759"/>
<proteinExistence type="predicted"/>
<feature type="compositionally biased region" description="Basic and acidic residues" evidence="1">
    <location>
        <begin position="42"/>
        <end position="52"/>
    </location>
</feature>
<evidence type="ECO:0000313" key="2">
    <source>
        <dbReference type="EMBL" id="KAF1954753.1"/>
    </source>
</evidence>
<protein>
    <submittedName>
        <fullName evidence="2">Uncharacterized protein</fullName>
    </submittedName>
</protein>
<evidence type="ECO:0000256" key="1">
    <source>
        <dbReference type="SAM" id="MobiDB-lite"/>
    </source>
</evidence>
<dbReference type="PRINTS" id="PR01217">
    <property type="entry name" value="PRICHEXTENSN"/>
</dbReference>
<feature type="compositionally biased region" description="Low complexity" evidence="1">
    <location>
        <begin position="318"/>
        <end position="340"/>
    </location>
</feature>
<feature type="compositionally biased region" description="Polar residues" evidence="1">
    <location>
        <begin position="168"/>
        <end position="182"/>
    </location>
</feature>
<dbReference type="AlphaFoldDB" id="A0A6A5TPB8"/>
<sequence>MSGFKDIVKGGWHPEKNQNTYSSSSGGDSSRLGKIKGLMGKGEGETRVDPRNHQSTPLSTLKDPASFGPPPKHIHYHGAAAVQGSSRPPPPVPRARPQEETAQPPPGPYRADTTGLSTAHLPKPPAFRPGQATPTTGAKPKPSLPPRLPPRQNSNPHEYTPNPPPSYSEATNTAEGQLNQGALNRLGQAGVNVPGFNIGRNASPPIPPRQTASPVPVSPVTETNRRPQLGELQSRFARMSPPSSEAPPTGTTWAQKQAALKTAGNLRDDPSKVSMSDMRSAASTANNFRERHGEQAAAGWKKANELNQKYGITNKLNTSAASSSTTAPPQSPTTGGVVKKGPPPPPPKRRSLVGSPGEPPPVPLSSKPKF</sequence>